<sequence length="124" mass="13261">MSASPAQATEYLFSYGTLQLEAVQLATFGRLLAGQADRLPGYRLTLLEIRDAAVLATSGKTHHPIASFTGLAADGVPGTVFAITAAELAHADAYEVSDYRRERVRLDSGQDAWVYVDARDGASD</sequence>
<dbReference type="AlphaFoldDB" id="A0A0G3EX82"/>
<accession>A0A0G3EX82</accession>
<dbReference type="Pfam" id="PF06094">
    <property type="entry name" value="GGACT"/>
    <property type="match status" value="1"/>
</dbReference>
<dbReference type="InterPro" id="IPR013024">
    <property type="entry name" value="GGCT-like"/>
</dbReference>
<dbReference type="Proteomes" id="UP000036700">
    <property type="component" value="Chromosome"/>
</dbReference>
<evidence type="ECO:0000313" key="3">
    <source>
        <dbReference type="Proteomes" id="UP000036700"/>
    </source>
</evidence>
<dbReference type="OrthoDB" id="9798388at2"/>
<dbReference type="CDD" id="cd06661">
    <property type="entry name" value="GGCT_like"/>
    <property type="match status" value="1"/>
</dbReference>
<proteinExistence type="predicted"/>
<dbReference type="STRING" id="445709.ABW99_16150"/>
<dbReference type="SUPFAM" id="SSF110857">
    <property type="entry name" value="Gamma-glutamyl cyclotransferase-like"/>
    <property type="match status" value="1"/>
</dbReference>
<evidence type="ECO:0000313" key="2">
    <source>
        <dbReference type="EMBL" id="AKJ70644.1"/>
    </source>
</evidence>
<dbReference type="InterPro" id="IPR009288">
    <property type="entry name" value="AIG2-like_dom"/>
</dbReference>
<protein>
    <submittedName>
        <fullName evidence="2">UDP-N-acetylmuramate--alanine ligase</fullName>
    </submittedName>
</protein>
<reference evidence="3" key="1">
    <citation type="submission" date="2015-06" db="EMBL/GenBank/DDBJ databases">
        <authorList>
            <person name="Lim Y.L."/>
            <person name="Ee R."/>
            <person name="Yong D."/>
            <person name="How K.Y."/>
            <person name="Yin W.F."/>
            <person name="Chan K.G."/>
        </authorList>
    </citation>
    <scope>NUCLEOTIDE SEQUENCE [LARGE SCALE GENOMIC DNA]</scope>
    <source>
        <strain evidence="3">DSM 25325</strain>
    </source>
</reference>
<dbReference type="GO" id="GO:0016874">
    <property type="term" value="F:ligase activity"/>
    <property type="evidence" value="ECO:0007669"/>
    <property type="project" value="UniProtKB-KW"/>
</dbReference>
<dbReference type="KEGG" id="ptx:ABW99_16150"/>
<keyword evidence="2" id="KW-0436">Ligase</keyword>
<dbReference type="InterPro" id="IPR036568">
    <property type="entry name" value="GGCT-like_sf"/>
</dbReference>
<feature type="domain" description="Gamma-glutamylcyclotransferase AIG2-like" evidence="1">
    <location>
        <begin position="12"/>
        <end position="116"/>
    </location>
</feature>
<name>A0A0G3EX82_9BURK</name>
<evidence type="ECO:0000259" key="1">
    <source>
        <dbReference type="Pfam" id="PF06094"/>
    </source>
</evidence>
<dbReference type="Gene3D" id="3.10.490.10">
    <property type="entry name" value="Gamma-glutamyl cyclotransferase-like"/>
    <property type="match status" value="1"/>
</dbReference>
<organism evidence="2 3">
    <name type="scientific">Pandoraea thiooxydans</name>
    <dbReference type="NCBI Taxonomy" id="445709"/>
    <lineage>
        <taxon>Bacteria</taxon>
        <taxon>Pseudomonadati</taxon>
        <taxon>Pseudomonadota</taxon>
        <taxon>Betaproteobacteria</taxon>
        <taxon>Burkholderiales</taxon>
        <taxon>Burkholderiaceae</taxon>
        <taxon>Pandoraea</taxon>
    </lineage>
</organism>
<keyword evidence="3" id="KW-1185">Reference proteome</keyword>
<gene>
    <name evidence="2" type="ORF">ABW99_16150</name>
</gene>
<dbReference type="PATRIC" id="fig|445709.3.peg.3416"/>
<dbReference type="EMBL" id="CP011568">
    <property type="protein sequence ID" value="AKJ70644.1"/>
    <property type="molecule type" value="Genomic_DNA"/>
</dbReference>
<dbReference type="RefSeq" id="WP_047216728.1">
    <property type="nucleotide sequence ID" value="NZ_CP011568.3"/>
</dbReference>